<dbReference type="AlphaFoldDB" id="A0A6G1EHW5"/>
<sequence length="80" mass="9029">MFSRYCCCPIARWAKAEAAASSLLLMISRPTRAKTMQAYRHLACGIAGDDVARTRQTEAKVEADAPLQKWHHAKREQRAK</sequence>
<name>A0A6G1EHW5_9ORYZ</name>
<reference evidence="2 3" key="1">
    <citation type="submission" date="2019-11" db="EMBL/GenBank/DDBJ databases">
        <title>Whole genome sequence of Oryza granulata.</title>
        <authorList>
            <person name="Li W."/>
        </authorList>
    </citation>
    <scope>NUCLEOTIDE SEQUENCE [LARGE SCALE GENOMIC DNA]</scope>
    <source>
        <strain evidence="3">cv. Menghai</strain>
        <tissue evidence="2">Leaf</tissue>
    </source>
</reference>
<feature type="region of interest" description="Disordered" evidence="1">
    <location>
        <begin position="60"/>
        <end position="80"/>
    </location>
</feature>
<keyword evidence="3" id="KW-1185">Reference proteome</keyword>
<dbReference type="Proteomes" id="UP000479710">
    <property type="component" value="Unassembled WGS sequence"/>
</dbReference>
<gene>
    <name evidence="2" type="ORF">E2562_010063</name>
</gene>
<proteinExistence type="predicted"/>
<dbReference type="EMBL" id="SPHZ02000003">
    <property type="protein sequence ID" value="KAF0924388.1"/>
    <property type="molecule type" value="Genomic_DNA"/>
</dbReference>
<comment type="caution">
    <text evidence="2">The sequence shown here is derived from an EMBL/GenBank/DDBJ whole genome shotgun (WGS) entry which is preliminary data.</text>
</comment>
<protein>
    <submittedName>
        <fullName evidence="2">Uncharacterized protein</fullName>
    </submittedName>
</protein>
<feature type="compositionally biased region" description="Basic residues" evidence="1">
    <location>
        <begin position="69"/>
        <end position="80"/>
    </location>
</feature>
<evidence type="ECO:0000313" key="2">
    <source>
        <dbReference type="EMBL" id="KAF0924388.1"/>
    </source>
</evidence>
<organism evidence="2 3">
    <name type="scientific">Oryza meyeriana var. granulata</name>
    <dbReference type="NCBI Taxonomy" id="110450"/>
    <lineage>
        <taxon>Eukaryota</taxon>
        <taxon>Viridiplantae</taxon>
        <taxon>Streptophyta</taxon>
        <taxon>Embryophyta</taxon>
        <taxon>Tracheophyta</taxon>
        <taxon>Spermatophyta</taxon>
        <taxon>Magnoliopsida</taxon>
        <taxon>Liliopsida</taxon>
        <taxon>Poales</taxon>
        <taxon>Poaceae</taxon>
        <taxon>BOP clade</taxon>
        <taxon>Oryzoideae</taxon>
        <taxon>Oryzeae</taxon>
        <taxon>Oryzinae</taxon>
        <taxon>Oryza</taxon>
        <taxon>Oryza meyeriana</taxon>
    </lineage>
</organism>
<accession>A0A6G1EHW5</accession>
<evidence type="ECO:0000256" key="1">
    <source>
        <dbReference type="SAM" id="MobiDB-lite"/>
    </source>
</evidence>
<evidence type="ECO:0000313" key="3">
    <source>
        <dbReference type="Proteomes" id="UP000479710"/>
    </source>
</evidence>